<reference evidence="2" key="1">
    <citation type="submission" date="2016-04" db="EMBL/GenBank/DDBJ databases">
        <authorList>
            <person name="Quiroz-Castaneda R.E."/>
            <person name="Martinez-Ocampo F."/>
        </authorList>
    </citation>
    <scope>NUCLEOTIDE SEQUENCE [LARGE SCALE GENOMIC DNA]</scope>
    <source>
        <strain evidence="2">INIFAP01</strain>
    </source>
</reference>
<dbReference type="Proteomes" id="UP000077623">
    <property type="component" value="Unassembled WGS sequence"/>
</dbReference>
<gene>
    <name evidence="1" type="ORF">A6V39_00305</name>
</gene>
<organism evidence="1 2">
    <name type="scientific">Candidatus Mycoplasma haematobovis</name>
    <dbReference type="NCBI Taxonomy" id="432608"/>
    <lineage>
        <taxon>Bacteria</taxon>
        <taxon>Bacillati</taxon>
        <taxon>Mycoplasmatota</taxon>
        <taxon>Mollicutes</taxon>
        <taxon>Mycoplasmataceae</taxon>
        <taxon>Mycoplasma</taxon>
    </lineage>
</organism>
<evidence type="ECO:0000313" key="1">
    <source>
        <dbReference type="EMBL" id="OAL10491.1"/>
    </source>
</evidence>
<dbReference type="EMBL" id="LWUJ01000010">
    <property type="protein sequence ID" value="OAL10491.1"/>
    <property type="molecule type" value="Genomic_DNA"/>
</dbReference>
<proteinExistence type="predicted"/>
<dbReference type="AlphaFoldDB" id="A0A1A9QEQ6"/>
<accession>A0A1A9QEQ6</accession>
<comment type="caution">
    <text evidence="1">The sequence shown here is derived from an EMBL/GenBank/DDBJ whole genome shotgun (WGS) entry which is preliminary data.</text>
</comment>
<evidence type="ECO:0000313" key="2">
    <source>
        <dbReference type="Proteomes" id="UP000077623"/>
    </source>
</evidence>
<name>A0A1A9QEQ6_9MOLU</name>
<dbReference type="STRING" id="432608.A6V39_00305"/>
<protein>
    <submittedName>
        <fullName evidence="1">Uncharacterized protein</fullName>
    </submittedName>
</protein>
<keyword evidence="2" id="KW-1185">Reference proteome</keyword>
<dbReference type="RefSeq" id="WP_187149724.1">
    <property type="nucleotide sequence ID" value="NZ_LWUJ01000010.1"/>
</dbReference>
<sequence length="82" mass="9007">MSLKIALTCGSVATVVGGSYGAYYLLQEKTIENELTSRNLKLIKTDDDYQIAFREEKDTPAFITLLNSINKTGEEAITSNSV</sequence>